<keyword evidence="12" id="KW-0564">Palmitate</keyword>
<keyword evidence="15" id="KW-0449">Lipoprotein</keyword>
<keyword evidence="4" id="KW-0964">Secreted</keyword>
<evidence type="ECO:0000256" key="12">
    <source>
        <dbReference type="ARBA" id="ARBA00023139"/>
    </source>
</evidence>
<protein>
    <recommendedName>
        <fullName evidence="17">Apolipoprotein A-I</fullName>
    </recommendedName>
</protein>
<keyword evidence="14" id="KW-0753">Steroid metabolism</keyword>
<evidence type="ECO:0000256" key="13">
    <source>
        <dbReference type="ARBA" id="ARBA00023166"/>
    </source>
</evidence>
<dbReference type="Pfam" id="PF01442">
    <property type="entry name" value="Apolipoprotein"/>
    <property type="match status" value="1"/>
</dbReference>
<dbReference type="Gene3D" id="6.10.140.380">
    <property type="match status" value="1"/>
</dbReference>
<evidence type="ECO:0000256" key="14">
    <source>
        <dbReference type="ARBA" id="ARBA00023221"/>
    </source>
</evidence>
<dbReference type="InterPro" id="IPR000074">
    <property type="entry name" value="ApoA_E"/>
</dbReference>
<evidence type="ECO:0000256" key="5">
    <source>
        <dbReference type="ARBA" id="ARBA00022548"/>
    </source>
</evidence>
<evidence type="ECO:0000256" key="10">
    <source>
        <dbReference type="ARBA" id="ARBA00023097"/>
    </source>
</evidence>
<comment type="subcellular location">
    <subcellularLocation>
        <location evidence="1">Secreted</location>
    </subcellularLocation>
</comment>
<keyword evidence="9" id="KW-0445">Lipid transport</keyword>
<dbReference type="EMBL" id="BAAFST010000009">
    <property type="protein sequence ID" value="GAB1294161.1"/>
    <property type="molecule type" value="Genomic_DNA"/>
</dbReference>
<evidence type="ECO:0000256" key="4">
    <source>
        <dbReference type="ARBA" id="ARBA00022525"/>
    </source>
</evidence>
<evidence type="ECO:0000256" key="6">
    <source>
        <dbReference type="ARBA" id="ARBA00022729"/>
    </source>
</evidence>
<evidence type="ECO:0000256" key="7">
    <source>
        <dbReference type="ARBA" id="ARBA00022737"/>
    </source>
</evidence>
<accession>A0ABQ0F543</accession>
<evidence type="ECO:0000256" key="15">
    <source>
        <dbReference type="ARBA" id="ARBA00023288"/>
    </source>
</evidence>
<keyword evidence="7" id="KW-0677">Repeat</keyword>
<dbReference type="PANTHER" id="PTHR18976:SF11">
    <property type="entry name" value="APOLIPOPROTEIN A-I"/>
    <property type="match status" value="1"/>
</dbReference>
<proteinExistence type="inferred from homology"/>
<organism evidence="20 21">
    <name type="scientific">Apodemus speciosus</name>
    <name type="common">Large Japanese field mouse</name>
    <dbReference type="NCBI Taxonomy" id="105296"/>
    <lineage>
        <taxon>Eukaryota</taxon>
        <taxon>Metazoa</taxon>
        <taxon>Chordata</taxon>
        <taxon>Craniata</taxon>
        <taxon>Vertebrata</taxon>
        <taxon>Euteleostomi</taxon>
        <taxon>Mammalia</taxon>
        <taxon>Eutheria</taxon>
        <taxon>Euarchontoglires</taxon>
        <taxon>Glires</taxon>
        <taxon>Rodentia</taxon>
        <taxon>Myomorpha</taxon>
        <taxon>Muroidea</taxon>
        <taxon>Muridae</taxon>
        <taxon>Murinae</taxon>
        <taxon>Apodemus</taxon>
    </lineage>
</organism>
<evidence type="ECO:0000256" key="2">
    <source>
        <dbReference type="ARBA" id="ARBA00008788"/>
    </source>
</evidence>
<keyword evidence="11" id="KW-0443">Lipid metabolism</keyword>
<dbReference type="Proteomes" id="UP001623349">
    <property type="component" value="Unassembled WGS sequence"/>
</dbReference>
<dbReference type="InterPro" id="IPR050163">
    <property type="entry name" value="Apolipoprotein_A1/A4/E"/>
</dbReference>
<evidence type="ECO:0000256" key="16">
    <source>
        <dbReference type="ARBA" id="ARBA00037354"/>
    </source>
</evidence>
<reference evidence="20 21" key="1">
    <citation type="submission" date="2024-08" db="EMBL/GenBank/DDBJ databases">
        <title>The draft genome of Apodemus speciosus.</title>
        <authorList>
            <person name="Nabeshima K."/>
            <person name="Suzuki S."/>
            <person name="Onuma M."/>
        </authorList>
    </citation>
    <scope>NUCLEOTIDE SEQUENCE [LARGE SCALE GENOMIC DNA]</scope>
    <source>
        <strain evidence="20">IB14-021</strain>
    </source>
</reference>
<keyword evidence="10" id="KW-0558">Oxidation</keyword>
<keyword evidence="8" id="KW-0345">HDL</keyword>
<keyword evidence="13" id="KW-1207">Sterol metabolism</keyword>
<comment type="subunit">
    <text evidence="18">Homodimer. Interacts with APOA1BP and CLU. Component of a sperm activating protein complex (SPAP), consisting of APOA1, an immunoglobulin heavy chain, an immunoglobulin light chain and albumin. Interacts with NDRG1. Interacts with SCGB3A2. Interacts with NAXE and YJEFN3.</text>
</comment>
<comment type="caution">
    <text evidence="20">The sequence shown here is derived from an EMBL/GenBank/DDBJ whole genome shotgun (WGS) entry which is preliminary data.</text>
</comment>
<comment type="similarity">
    <text evidence="2">Belongs to the apolipoprotein A1/A4/E family.</text>
</comment>
<keyword evidence="5" id="KW-0153">Cholesterol metabolism</keyword>
<evidence type="ECO:0000256" key="9">
    <source>
        <dbReference type="ARBA" id="ARBA00023055"/>
    </source>
</evidence>
<feature type="chain" id="PRO_5046456624" description="Apolipoprotein A-I" evidence="19">
    <location>
        <begin position="19"/>
        <end position="259"/>
    </location>
</feature>
<keyword evidence="21" id="KW-1185">Reference proteome</keyword>
<keyword evidence="6 19" id="KW-0732">Signal</keyword>
<keyword evidence="3" id="KW-0813">Transport</keyword>
<evidence type="ECO:0000313" key="21">
    <source>
        <dbReference type="Proteomes" id="UP001623349"/>
    </source>
</evidence>
<evidence type="ECO:0000256" key="19">
    <source>
        <dbReference type="SAM" id="SignalP"/>
    </source>
</evidence>
<evidence type="ECO:0000256" key="17">
    <source>
        <dbReference type="ARBA" id="ARBA00040759"/>
    </source>
</evidence>
<dbReference type="PANTHER" id="PTHR18976">
    <property type="entry name" value="APOLIPOPROTEIN"/>
    <property type="match status" value="1"/>
</dbReference>
<dbReference type="SUPFAM" id="SSF58113">
    <property type="entry name" value="Apolipoprotein A-I"/>
    <property type="match status" value="1"/>
</dbReference>
<evidence type="ECO:0000256" key="18">
    <source>
        <dbReference type="ARBA" id="ARBA00046462"/>
    </source>
</evidence>
<evidence type="ECO:0000256" key="1">
    <source>
        <dbReference type="ARBA" id="ARBA00004613"/>
    </source>
</evidence>
<feature type="signal peptide" evidence="19">
    <location>
        <begin position="1"/>
        <end position="18"/>
    </location>
</feature>
<comment type="function">
    <text evidence="16">Participates in the reverse transport of cholesterol from tissues to the liver for excretion by promoting cholesterol efflux from tissues and by acting as a cofactor for the lecithin cholesterol acyltransferase (LCAT). As part of the SPAP complex, activates spermatozoa motility.</text>
</comment>
<name>A0ABQ0F543_APOSI</name>
<dbReference type="Gene3D" id="1.20.5.20">
    <property type="match status" value="1"/>
</dbReference>
<evidence type="ECO:0000313" key="20">
    <source>
        <dbReference type="EMBL" id="GAB1294161.1"/>
    </source>
</evidence>
<evidence type="ECO:0000256" key="11">
    <source>
        <dbReference type="ARBA" id="ARBA00023098"/>
    </source>
</evidence>
<sequence length="259" mass="29959">MKAAVLTVALVFLTGSQAWHLLQQDAPKSEWDRVKDLATVYVDAVKDTGREYVSQFESSTMGKQLNLNLLENWDTLGSTVGRVQEQLGPVTQEFWDNLEKETDWLRQEMNKDLEEVKQKMQPYLDQFQEKWNEEVELYRQKMEPLSTGLNDGAREKLGQLTTLAEQFRDRMRKHVDSLRTQIAPHSDKMRESLAQRLAVLKDNPTLIEYHTKAKEHLKTLGEKAKPALEDLHHSLMPMLEAFKTKLKSVFDKASEMLTA</sequence>
<evidence type="ECO:0000256" key="8">
    <source>
        <dbReference type="ARBA" id="ARBA00022850"/>
    </source>
</evidence>
<dbReference type="Gene3D" id="1.20.120.20">
    <property type="entry name" value="Apolipoprotein"/>
    <property type="match status" value="1"/>
</dbReference>
<gene>
    <name evidence="20" type="ORF">APTSU1_000939400</name>
</gene>
<evidence type="ECO:0000256" key="3">
    <source>
        <dbReference type="ARBA" id="ARBA00022448"/>
    </source>
</evidence>